<protein>
    <submittedName>
        <fullName evidence="1">Uncharacterized protein</fullName>
    </submittedName>
</protein>
<name>A0ABX3NTP3_9BACT</name>
<dbReference type="EMBL" id="LWBO01000028">
    <property type="protein sequence ID" value="OQP44265.1"/>
    <property type="molecule type" value="Genomic_DNA"/>
</dbReference>
<accession>A0ABX3NTP3</accession>
<organism evidence="1 2">
    <name type="scientific">Niastella koreensis</name>
    <dbReference type="NCBI Taxonomy" id="354356"/>
    <lineage>
        <taxon>Bacteria</taxon>
        <taxon>Pseudomonadati</taxon>
        <taxon>Bacteroidota</taxon>
        <taxon>Chitinophagia</taxon>
        <taxon>Chitinophagales</taxon>
        <taxon>Chitinophagaceae</taxon>
        <taxon>Niastella</taxon>
    </lineage>
</organism>
<reference evidence="1 2" key="1">
    <citation type="submission" date="2016-04" db="EMBL/GenBank/DDBJ databases">
        <authorList>
            <person name="Chen L."/>
            <person name="Zhuang W."/>
            <person name="Wang G."/>
        </authorList>
    </citation>
    <scope>NUCLEOTIDE SEQUENCE [LARGE SCALE GENOMIC DNA]</scope>
    <source>
        <strain evidence="2">GR20</strain>
    </source>
</reference>
<sequence>MTKNYYTENLADFGFREIKMLSQILNAWVENGLPNDFYTEGVRAAFNRNSGNVFLTNDEYQVAMMNGGNLESFYTTPYEGHEGFLEELLENDPTEYHHEDIEFITEIAKSNSIELPKPWMDFMEPK</sequence>
<proteinExistence type="predicted"/>
<comment type="caution">
    <text evidence="1">The sequence shown here is derived from an EMBL/GenBank/DDBJ whole genome shotgun (WGS) entry which is preliminary data.</text>
</comment>
<gene>
    <name evidence="1" type="ORF">A4D02_35385</name>
</gene>
<dbReference type="RefSeq" id="WP_014219624.1">
    <property type="nucleotide sequence ID" value="NZ_LWBO01000028.1"/>
</dbReference>
<keyword evidence="2" id="KW-1185">Reference proteome</keyword>
<dbReference type="Proteomes" id="UP000192277">
    <property type="component" value="Unassembled WGS sequence"/>
</dbReference>
<evidence type="ECO:0000313" key="1">
    <source>
        <dbReference type="EMBL" id="OQP44265.1"/>
    </source>
</evidence>
<evidence type="ECO:0000313" key="2">
    <source>
        <dbReference type="Proteomes" id="UP000192277"/>
    </source>
</evidence>